<dbReference type="InterPro" id="IPR029026">
    <property type="entry name" value="tRNA_m1G_MTases_N"/>
</dbReference>
<proteinExistence type="inferred from homology"/>
<evidence type="ECO:0000313" key="6">
    <source>
        <dbReference type="Proteomes" id="UP000051576"/>
    </source>
</evidence>
<dbReference type="Gene3D" id="3.30.1330.30">
    <property type="match status" value="1"/>
</dbReference>
<dbReference type="InterPro" id="IPR029028">
    <property type="entry name" value="Alpha/beta_knot_MTases"/>
</dbReference>
<dbReference type="GO" id="GO:0008173">
    <property type="term" value="F:RNA methyltransferase activity"/>
    <property type="evidence" value="ECO:0007669"/>
    <property type="project" value="InterPro"/>
</dbReference>
<dbReference type="GO" id="GO:0003723">
    <property type="term" value="F:RNA binding"/>
    <property type="evidence" value="ECO:0007669"/>
    <property type="project" value="InterPro"/>
</dbReference>
<dbReference type="InterPro" id="IPR029064">
    <property type="entry name" value="Ribosomal_eL30-like_sf"/>
</dbReference>
<feature type="domain" description="RNA 2-O ribose methyltransferase substrate binding" evidence="4">
    <location>
        <begin position="32"/>
        <end position="104"/>
    </location>
</feature>
<dbReference type="GO" id="GO:0005737">
    <property type="term" value="C:cytoplasm"/>
    <property type="evidence" value="ECO:0007669"/>
    <property type="project" value="UniProtKB-ARBA"/>
</dbReference>
<protein>
    <submittedName>
        <fullName evidence="5">23S rRNA methyltransferase</fullName>
    </submittedName>
</protein>
<dbReference type="InterPro" id="IPR013123">
    <property type="entry name" value="SpoU_subst-bd"/>
</dbReference>
<dbReference type="InterPro" id="IPR053888">
    <property type="entry name" value="MRM3-like_sub_bind"/>
</dbReference>
<dbReference type="InterPro" id="IPR051259">
    <property type="entry name" value="rRNA_Methyltransferase"/>
</dbReference>
<dbReference type="SMART" id="SM00967">
    <property type="entry name" value="SpoU_sub_bind"/>
    <property type="match status" value="1"/>
</dbReference>
<evidence type="ECO:0000256" key="1">
    <source>
        <dbReference type="ARBA" id="ARBA00007228"/>
    </source>
</evidence>
<dbReference type="Proteomes" id="UP000051576">
    <property type="component" value="Unassembled WGS sequence"/>
</dbReference>
<keyword evidence="2 5" id="KW-0489">Methyltransferase</keyword>
<keyword evidence="6" id="KW-1185">Reference proteome</keyword>
<evidence type="ECO:0000256" key="2">
    <source>
        <dbReference type="ARBA" id="ARBA00022603"/>
    </source>
</evidence>
<evidence type="ECO:0000259" key="4">
    <source>
        <dbReference type="SMART" id="SM00967"/>
    </source>
</evidence>
<dbReference type="SUPFAM" id="SSF75217">
    <property type="entry name" value="alpha/beta knot"/>
    <property type="match status" value="1"/>
</dbReference>
<dbReference type="Gene3D" id="3.40.1280.10">
    <property type="match status" value="1"/>
</dbReference>
<dbReference type="Pfam" id="PF22435">
    <property type="entry name" value="MRM3-like_sub_bind"/>
    <property type="match status" value="1"/>
</dbReference>
<gene>
    <name evidence="5" type="ORF">FD21_GL001165</name>
</gene>
<reference evidence="5 6" key="1">
    <citation type="journal article" date="2015" name="Genome Announc.">
        <title>Expanding the biotechnology potential of lactobacilli through comparative genomics of 213 strains and associated genera.</title>
        <authorList>
            <person name="Sun Z."/>
            <person name="Harris H.M."/>
            <person name="McCann A."/>
            <person name="Guo C."/>
            <person name="Argimon S."/>
            <person name="Zhang W."/>
            <person name="Yang X."/>
            <person name="Jeffery I.B."/>
            <person name="Cooney J.C."/>
            <person name="Kagawa T.F."/>
            <person name="Liu W."/>
            <person name="Song Y."/>
            <person name="Salvetti E."/>
            <person name="Wrobel A."/>
            <person name="Rasinkangas P."/>
            <person name="Parkhill J."/>
            <person name="Rea M.C."/>
            <person name="O'Sullivan O."/>
            <person name="Ritari J."/>
            <person name="Douillard F.P."/>
            <person name="Paul Ross R."/>
            <person name="Yang R."/>
            <person name="Briner A.E."/>
            <person name="Felis G.E."/>
            <person name="de Vos W.M."/>
            <person name="Barrangou R."/>
            <person name="Klaenhammer T.R."/>
            <person name="Caufield P.W."/>
            <person name="Cui Y."/>
            <person name="Zhang H."/>
            <person name="O'Toole P.W."/>
        </authorList>
    </citation>
    <scope>NUCLEOTIDE SEQUENCE [LARGE SCALE GENOMIC DNA]</scope>
    <source>
        <strain evidence="5 6">DSM 20605</strain>
    </source>
</reference>
<organism evidence="5 6">
    <name type="scientific">Liquorilactobacillus vini DSM 20605</name>
    <dbReference type="NCBI Taxonomy" id="1133569"/>
    <lineage>
        <taxon>Bacteria</taxon>
        <taxon>Bacillati</taxon>
        <taxon>Bacillota</taxon>
        <taxon>Bacilli</taxon>
        <taxon>Lactobacillales</taxon>
        <taxon>Lactobacillaceae</taxon>
        <taxon>Liquorilactobacillus</taxon>
    </lineage>
</organism>
<keyword evidence="3 5" id="KW-0808">Transferase</keyword>
<dbReference type="CDD" id="cd18095">
    <property type="entry name" value="SpoU-like_rRNA-MTase"/>
    <property type="match status" value="1"/>
</dbReference>
<name>A0A0R2CAX0_9LACO</name>
<dbReference type="GO" id="GO:0032259">
    <property type="term" value="P:methylation"/>
    <property type="evidence" value="ECO:0007669"/>
    <property type="project" value="UniProtKB-KW"/>
</dbReference>
<dbReference type="STRING" id="1133569.FD21_GL001165"/>
<dbReference type="EMBL" id="AYYX01000031">
    <property type="protein sequence ID" value="KRM88522.1"/>
    <property type="molecule type" value="Genomic_DNA"/>
</dbReference>
<evidence type="ECO:0000313" key="5">
    <source>
        <dbReference type="EMBL" id="KRM88522.1"/>
    </source>
</evidence>
<comment type="caution">
    <text evidence="5">The sequence shown here is derived from an EMBL/GenBank/DDBJ whole genome shotgun (WGS) entry which is preliminary data.</text>
</comment>
<dbReference type="PANTHER" id="PTHR43191:SF2">
    <property type="entry name" value="RRNA METHYLTRANSFERASE 3, MITOCHONDRIAL"/>
    <property type="match status" value="1"/>
</dbReference>
<dbReference type="eggNOG" id="COG0566">
    <property type="taxonomic scope" value="Bacteria"/>
</dbReference>
<dbReference type="PANTHER" id="PTHR43191">
    <property type="entry name" value="RRNA METHYLTRANSFERASE 3"/>
    <property type="match status" value="1"/>
</dbReference>
<evidence type="ECO:0000256" key="3">
    <source>
        <dbReference type="ARBA" id="ARBA00022679"/>
    </source>
</evidence>
<dbReference type="GO" id="GO:0006396">
    <property type="term" value="P:RNA processing"/>
    <property type="evidence" value="ECO:0007669"/>
    <property type="project" value="InterPro"/>
</dbReference>
<dbReference type="PATRIC" id="fig|1133569.4.peg.1295"/>
<dbReference type="SUPFAM" id="SSF55315">
    <property type="entry name" value="L30e-like"/>
    <property type="match status" value="1"/>
</dbReference>
<dbReference type="AlphaFoldDB" id="A0A0R2CAX0"/>
<dbReference type="Pfam" id="PF00588">
    <property type="entry name" value="SpoU_methylase"/>
    <property type="match status" value="1"/>
</dbReference>
<comment type="similarity">
    <text evidence="1">Belongs to the class IV-like SAM-binding methyltransferase superfamily. RNA methyltransferase TrmH family.</text>
</comment>
<accession>A0A0R2CAX0</accession>
<sequence>MMKKIESIQNRYVKNWTKLKTKKGRKIQQSYLLEGWHLVKEALLAQIKLQVILVTADFKEQAELTKLINQEQQLILISPVIAEKISDTGHPQGIFAIAALEKSLAEIPAELAGKWLLLDNVQDPGNIGTMVRTADAAGFSGVVFGRGTADLFQPKVVRSMQGSQFHIRLFTGNLSDWLTAFAQSGYPVWGTEVSAQALDYRQVKRTHNFALIMGNEGNGVDFQLLKQTTQNIYIPIYGQAESLNVAVAAGILMFQLSNY</sequence>
<dbReference type="InterPro" id="IPR001537">
    <property type="entry name" value="SpoU_MeTrfase"/>
</dbReference>